<reference evidence="2 3" key="1">
    <citation type="submission" date="2020-06" db="EMBL/GenBank/DDBJ databases">
        <title>Transcriptomic and genomic resources for Thalictrum thalictroides and T. hernandezii: Facilitating candidate gene discovery in an emerging model plant lineage.</title>
        <authorList>
            <person name="Arias T."/>
            <person name="Riano-Pachon D.M."/>
            <person name="Di Stilio V.S."/>
        </authorList>
    </citation>
    <scope>NUCLEOTIDE SEQUENCE [LARGE SCALE GENOMIC DNA]</scope>
    <source>
        <strain evidence="3">cv. WT478/WT964</strain>
        <tissue evidence="2">Leaves</tissue>
    </source>
</reference>
<keyword evidence="3" id="KW-1185">Reference proteome</keyword>
<evidence type="ECO:0000313" key="2">
    <source>
        <dbReference type="EMBL" id="KAF5194653.1"/>
    </source>
</evidence>
<evidence type="ECO:0000256" key="1">
    <source>
        <dbReference type="SAM" id="MobiDB-lite"/>
    </source>
</evidence>
<proteinExistence type="predicted"/>
<dbReference type="EMBL" id="JABWDY010018433">
    <property type="protein sequence ID" value="KAF5194653.1"/>
    <property type="molecule type" value="Genomic_DNA"/>
</dbReference>
<gene>
    <name evidence="2" type="ORF">FRX31_015756</name>
</gene>
<comment type="caution">
    <text evidence="2">The sequence shown here is derived from an EMBL/GenBank/DDBJ whole genome shotgun (WGS) entry which is preliminary data.</text>
</comment>
<accession>A0A7J6WCF1</accession>
<evidence type="ECO:0000313" key="3">
    <source>
        <dbReference type="Proteomes" id="UP000554482"/>
    </source>
</evidence>
<protein>
    <submittedName>
        <fullName evidence="2">Uncharacterized protein</fullName>
    </submittedName>
</protein>
<feature type="region of interest" description="Disordered" evidence="1">
    <location>
        <begin position="120"/>
        <end position="140"/>
    </location>
</feature>
<dbReference type="AlphaFoldDB" id="A0A7J6WCF1"/>
<dbReference type="OrthoDB" id="114080at2759"/>
<dbReference type="Proteomes" id="UP000554482">
    <property type="component" value="Unassembled WGS sequence"/>
</dbReference>
<organism evidence="2 3">
    <name type="scientific">Thalictrum thalictroides</name>
    <name type="common">Rue-anemone</name>
    <name type="synonym">Anemone thalictroides</name>
    <dbReference type="NCBI Taxonomy" id="46969"/>
    <lineage>
        <taxon>Eukaryota</taxon>
        <taxon>Viridiplantae</taxon>
        <taxon>Streptophyta</taxon>
        <taxon>Embryophyta</taxon>
        <taxon>Tracheophyta</taxon>
        <taxon>Spermatophyta</taxon>
        <taxon>Magnoliopsida</taxon>
        <taxon>Ranunculales</taxon>
        <taxon>Ranunculaceae</taxon>
        <taxon>Thalictroideae</taxon>
        <taxon>Thalictrum</taxon>
    </lineage>
</organism>
<sequence>MFNGILGNYTPNVNKSLPIVVLEGVEVNYVNQEKKLLQRIIKYCGYFVVELCVKVEEQKTHESEASTLHATFESCTLIIADDDADQSSENLCGLTKERSHATGAFANQFIEITNEIEVEDKGDDEGQEGSPDKNFSEGGISAGASIPCQKLQEESRKTVAFVSVSQPTLSQRKQGGIPEKEVSSYIAEAADNKEDSVFSLFK</sequence>
<name>A0A7J6WCF1_THATH</name>